<accession>A0AA42C610</accession>
<organism evidence="1 2">
    <name type="scientific">Gaoshiqia sediminis</name>
    <dbReference type="NCBI Taxonomy" id="2986998"/>
    <lineage>
        <taxon>Bacteria</taxon>
        <taxon>Pseudomonadati</taxon>
        <taxon>Bacteroidota</taxon>
        <taxon>Bacteroidia</taxon>
        <taxon>Marinilabiliales</taxon>
        <taxon>Prolixibacteraceae</taxon>
        <taxon>Gaoshiqia</taxon>
    </lineage>
</organism>
<name>A0AA42C610_9BACT</name>
<proteinExistence type="predicted"/>
<protein>
    <recommendedName>
        <fullName evidence="3">Outer membrane protein beta-barrel domain-containing protein</fullName>
    </recommendedName>
</protein>
<evidence type="ECO:0000313" key="1">
    <source>
        <dbReference type="EMBL" id="MCW0483423.1"/>
    </source>
</evidence>
<dbReference type="RefSeq" id="WP_282592025.1">
    <property type="nucleotide sequence ID" value="NZ_JAPAAF010000016.1"/>
</dbReference>
<dbReference type="Gene3D" id="2.40.160.20">
    <property type="match status" value="1"/>
</dbReference>
<comment type="caution">
    <text evidence="1">The sequence shown here is derived from an EMBL/GenBank/DDBJ whole genome shotgun (WGS) entry which is preliminary data.</text>
</comment>
<gene>
    <name evidence="1" type="ORF">N2K84_11830</name>
</gene>
<dbReference type="Proteomes" id="UP001163821">
    <property type="component" value="Unassembled WGS sequence"/>
</dbReference>
<evidence type="ECO:0008006" key="3">
    <source>
        <dbReference type="Google" id="ProtNLM"/>
    </source>
</evidence>
<evidence type="ECO:0000313" key="2">
    <source>
        <dbReference type="Proteomes" id="UP001163821"/>
    </source>
</evidence>
<dbReference type="AlphaFoldDB" id="A0AA42C610"/>
<reference evidence="1" key="1">
    <citation type="submission" date="2022-10" db="EMBL/GenBank/DDBJ databases">
        <title>Gaoshiqiia sediminis gen. nov., sp. nov., isolated from coastal sediment.</title>
        <authorList>
            <person name="Yu W.X."/>
            <person name="Mu D.S."/>
            <person name="Du J.Z."/>
            <person name="Liang Y.Q."/>
        </authorList>
    </citation>
    <scope>NUCLEOTIDE SEQUENCE</scope>
    <source>
        <strain evidence="1">A06</strain>
    </source>
</reference>
<keyword evidence="2" id="KW-1185">Reference proteome</keyword>
<sequence length="254" mass="28668">MKKIALLGVLLLLVCGVSAQRMKKEVIYLKNGSVVKGQLVQVDDEKVVVRSARNTWVFNQAEIDTVTSKWLRETDTSDGAKPWFFKTSVGVLPGGSGNTKESPFSFDASLNVRLFRNMYAGLGAGIDLLEESYLPAFVNLEYRFRDSRFTPFIGFQGGYLLPLDGEVNTHGGYYYYDIMPYSSYWPYYQSQTLDNEGGLMFNPSLGFISQVNDNLGFSLSFGYRYSQVTFTGDNSYELETNYNRLSIKLGIIFN</sequence>
<dbReference type="EMBL" id="JAPAAF010000016">
    <property type="protein sequence ID" value="MCW0483423.1"/>
    <property type="molecule type" value="Genomic_DNA"/>
</dbReference>